<dbReference type="EMBL" id="CP001742">
    <property type="protein sequence ID" value="ADL18710.1"/>
    <property type="molecule type" value="Genomic_DNA"/>
</dbReference>
<dbReference type="GeneID" id="9498526"/>
<dbReference type="RefSeq" id="WP_013266222.1">
    <property type="nucleotide sequence ID" value="NC_014374.1"/>
</dbReference>
<dbReference type="AlphaFoldDB" id="D9Q072"/>
<dbReference type="Proteomes" id="UP000000346">
    <property type="component" value="Chromosome"/>
</dbReference>
<accession>D9Q072</accession>
<dbReference type="KEGG" id="asc:ASAC_0303"/>
<evidence type="ECO:0000313" key="2">
    <source>
        <dbReference type="Proteomes" id="UP000000346"/>
    </source>
</evidence>
<dbReference type="OrthoDB" id="377229at2157"/>
<organism evidence="1 2">
    <name type="scientific">Acidilobus saccharovorans (strain DSM 16705 / JCM 18335 / VKM B-2471 / 345-15)</name>
    <dbReference type="NCBI Taxonomy" id="666510"/>
    <lineage>
        <taxon>Archaea</taxon>
        <taxon>Thermoproteota</taxon>
        <taxon>Thermoprotei</taxon>
        <taxon>Acidilobales</taxon>
        <taxon>Acidilobaceae</taxon>
        <taxon>Acidilobus</taxon>
    </lineage>
</organism>
<reference evidence="1 2" key="1">
    <citation type="journal article" date="2010" name="Appl. Environ. Microbiol.">
        <title>The genome sequence of the crenarchaeon Acidilobus saccharovorans supports a new order, Acidilobales, and suggests an important ecological role in terrestrial acidic hot springs.</title>
        <authorList>
            <person name="Mardanov A.V."/>
            <person name="Svetlitchnyi V.A."/>
            <person name="Beletsky A.V."/>
            <person name="Prokofeva M.I."/>
            <person name="Bonch-Osmolovskaya E.A."/>
            <person name="Ravin N.V."/>
            <person name="Skryabin K.G."/>
        </authorList>
    </citation>
    <scope>NUCLEOTIDE SEQUENCE [LARGE SCALE GENOMIC DNA]</scope>
    <source>
        <strain evidence="2">DSM 16705 / JCM 18335 / VKM B-2471 / 345-15</strain>
    </source>
</reference>
<sequence>MAVLASIAAMIYVMEQYRLRTSYAVERSQYLQLSQELQEDVKAYLVYFNGTYVELKLYSQFPYSYQVDGLSLRLVNESPLLVSSSGGLANVTVIGPYGIIYGLPASAGPAQWLTIIVKLNSRLEVTQRNMVILLQSGDSMAAISVTSYVTPATQVSVNPYNSTSVQQLIGTKVVSTLISVVSPSEKIAIPKVYTIVNLTPIILYNPTGEATPKDLTVNLTINLNSEIVKYSSISVRDGSGLVPLANVLFAIWNGTGWDPLNGWIELYNSTEAEVWVRLDRQILPYSNLTIYMLFLNGSTLGTVNWGVNSYYTQNLSTDNIAYVMQEGLLYQIYVDENGTLYGSGGGIVEEGIGAAVSHYCNSRYGYAYSMVGFSYVGLAHFIYSLPLFNAISTFASNYSYCVLYSGSLDQSLLYYSPTNATITFVEVSNARAERSYRPGSFTTDVINGTFISYGEPSVSIPANEPVYDWQGYLMEGYDVEFNFQDGFEGGQPWPYGLYESQQQISWLVKSVGWADVRGPGLTVATTTDDGTAIVIRNAPGGGLFTDWLGSWPGVSSVLLPVWATDYGQADWRSPVTFEVPLNATVSSMGDYRVVVLYYQDIGADTYFAVFVPSISMSSNIAWYSPVFPSGGSYPYVRAPLAPDLLLGPQSVVQGWIVG</sequence>
<evidence type="ECO:0000313" key="1">
    <source>
        <dbReference type="EMBL" id="ADL18710.1"/>
    </source>
</evidence>
<name>D9Q072_ACIS3</name>
<dbReference type="HOGENOM" id="CLU_416578_0_0_2"/>
<keyword evidence="2" id="KW-1185">Reference proteome</keyword>
<gene>
    <name evidence="1" type="ordered locus">ASAC_0303</name>
</gene>
<proteinExistence type="predicted"/>
<dbReference type="STRING" id="666510.ASAC_0303"/>
<protein>
    <submittedName>
        <fullName evidence="1">Uncharacterized protein</fullName>
    </submittedName>
</protein>
<dbReference type="InParanoid" id="D9Q072"/>